<dbReference type="InterPro" id="IPR040255">
    <property type="entry name" value="Non-specific_endonuclease"/>
</dbReference>
<evidence type="ECO:0000259" key="4">
    <source>
        <dbReference type="SMART" id="SM00477"/>
    </source>
</evidence>
<feature type="binding site" evidence="2">
    <location>
        <position position="149"/>
    </location>
    <ligand>
        <name>Mg(2+)</name>
        <dbReference type="ChEBI" id="CHEBI:18420"/>
        <note>catalytic</note>
    </ligand>
</feature>
<accession>A0A4Q7PEU2</accession>
<organism evidence="6 7">
    <name type="scientific">Aquimarina brevivitae</name>
    <dbReference type="NCBI Taxonomy" id="323412"/>
    <lineage>
        <taxon>Bacteria</taxon>
        <taxon>Pseudomonadati</taxon>
        <taxon>Bacteroidota</taxon>
        <taxon>Flavobacteriia</taxon>
        <taxon>Flavobacteriales</taxon>
        <taxon>Flavobacteriaceae</taxon>
        <taxon>Aquimarina</taxon>
    </lineage>
</organism>
<proteinExistence type="predicted"/>
<dbReference type="EMBL" id="SGXE01000001">
    <property type="protein sequence ID" value="RZS98954.1"/>
    <property type="molecule type" value="Genomic_DNA"/>
</dbReference>
<keyword evidence="3" id="KW-0472">Membrane</keyword>
<reference evidence="6 7" key="1">
    <citation type="submission" date="2019-02" db="EMBL/GenBank/DDBJ databases">
        <title>Genomic Encyclopedia of Type Strains, Phase IV (KMG-IV): sequencing the most valuable type-strain genomes for metagenomic binning, comparative biology and taxonomic classification.</title>
        <authorList>
            <person name="Goeker M."/>
        </authorList>
    </citation>
    <scope>NUCLEOTIDE SEQUENCE [LARGE SCALE GENOMIC DNA]</scope>
    <source>
        <strain evidence="6 7">DSM 17196</strain>
    </source>
</reference>
<dbReference type="Proteomes" id="UP000292262">
    <property type="component" value="Unassembled WGS sequence"/>
</dbReference>
<evidence type="ECO:0000313" key="6">
    <source>
        <dbReference type="EMBL" id="RZS98954.1"/>
    </source>
</evidence>
<evidence type="ECO:0000259" key="5">
    <source>
        <dbReference type="SMART" id="SM00892"/>
    </source>
</evidence>
<dbReference type="Gene3D" id="3.40.570.10">
    <property type="entry name" value="Extracellular Endonuclease, subunit A"/>
    <property type="match status" value="1"/>
</dbReference>
<evidence type="ECO:0000313" key="7">
    <source>
        <dbReference type="Proteomes" id="UP000292262"/>
    </source>
</evidence>
<dbReference type="PANTHER" id="PTHR13966">
    <property type="entry name" value="ENDONUCLEASE RELATED"/>
    <property type="match status" value="1"/>
</dbReference>
<dbReference type="GO" id="GO:0004519">
    <property type="term" value="F:endonuclease activity"/>
    <property type="evidence" value="ECO:0007669"/>
    <property type="project" value="UniProtKB-KW"/>
</dbReference>
<dbReference type="SMART" id="SM00477">
    <property type="entry name" value="NUC"/>
    <property type="match status" value="1"/>
</dbReference>
<dbReference type="SMART" id="SM00892">
    <property type="entry name" value="Endonuclease_NS"/>
    <property type="match status" value="1"/>
</dbReference>
<gene>
    <name evidence="6" type="ORF">EV197_0156</name>
</gene>
<dbReference type="InterPro" id="IPR001604">
    <property type="entry name" value="Endo_G_ENPP1-like_dom"/>
</dbReference>
<feature type="domain" description="DNA/RNA non-specific endonuclease/pyrophosphatase/phosphodiesterase" evidence="5">
    <location>
        <begin position="56"/>
        <end position="248"/>
    </location>
</feature>
<dbReference type="PANTHER" id="PTHR13966:SF5">
    <property type="entry name" value="ENDONUCLEASE G, MITOCHONDRIAL"/>
    <property type="match status" value="1"/>
</dbReference>
<evidence type="ECO:0000256" key="2">
    <source>
        <dbReference type="PIRSR" id="PIRSR640255-2"/>
    </source>
</evidence>
<keyword evidence="2" id="KW-0479">Metal-binding</keyword>
<feature type="transmembrane region" description="Helical" evidence="3">
    <location>
        <begin position="5"/>
        <end position="21"/>
    </location>
</feature>
<dbReference type="Pfam" id="PF01223">
    <property type="entry name" value="Endonuclease_NS"/>
    <property type="match status" value="1"/>
</dbReference>
<evidence type="ECO:0000256" key="3">
    <source>
        <dbReference type="SAM" id="Phobius"/>
    </source>
</evidence>
<name>A0A4Q7PEU2_9FLAO</name>
<dbReference type="RefSeq" id="WP_130284823.1">
    <property type="nucleotide sequence ID" value="NZ_SGXE01000001.1"/>
</dbReference>
<sequence>MKQKVIYTVLMILSVIIFYYAEKAIDFYNYTQTDTAVLKENFMTYLPSSTRDVVIHRRHFSFSYREEHEQAEWVMYYLAKNKLTDSSRKRPYFERDPFVMSGSADWRNYKNSGYQRGHLCPAGDMKFDKEAYEDTFYTSNITPQSAQFNGGIWNQLEHQVRKLAMQKDSLLIITGGVLSPDLDRIGYERVSVPHYFFKIIFYPKQDYKAIAFLIPQENFGNDLNQYITNIDAIEAHTGIDFFKQLDSKKQEKLESTITLDFWNL</sequence>
<keyword evidence="3" id="KW-0812">Transmembrane</keyword>
<comment type="caution">
    <text evidence="6">The sequence shown here is derived from an EMBL/GenBank/DDBJ whole genome shotgun (WGS) entry which is preliminary data.</text>
</comment>
<dbReference type="InterPro" id="IPR020821">
    <property type="entry name" value="ENPP1-3/EXOG-like_nuc-like"/>
</dbReference>
<keyword evidence="7" id="KW-1185">Reference proteome</keyword>
<dbReference type="InterPro" id="IPR044929">
    <property type="entry name" value="DNA/RNA_non-sp_Endonuclease_sf"/>
</dbReference>
<keyword evidence="6" id="KW-0378">Hydrolase</keyword>
<keyword evidence="3" id="KW-1133">Transmembrane helix</keyword>
<dbReference type="SUPFAM" id="SSF54060">
    <property type="entry name" value="His-Me finger endonucleases"/>
    <property type="match status" value="1"/>
</dbReference>
<dbReference type="InterPro" id="IPR044925">
    <property type="entry name" value="His-Me_finger_sf"/>
</dbReference>
<dbReference type="GO" id="GO:0003676">
    <property type="term" value="F:nucleic acid binding"/>
    <property type="evidence" value="ECO:0007669"/>
    <property type="project" value="InterPro"/>
</dbReference>
<dbReference type="OrthoDB" id="9811262at2"/>
<keyword evidence="6" id="KW-0540">Nuclease</keyword>
<dbReference type="AlphaFoldDB" id="A0A4Q7PEU2"/>
<evidence type="ECO:0000256" key="1">
    <source>
        <dbReference type="PIRSR" id="PIRSR640255-1"/>
    </source>
</evidence>
<feature type="active site" description="Proton acceptor" evidence="1">
    <location>
        <position position="118"/>
    </location>
</feature>
<dbReference type="GO" id="GO:0046872">
    <property type="term" value="F:metal ion binding"/>
    <property type="evidence" value="ECO:0007669"/>
    <property type="project" value="UniProtKB-KW"/>
</dbReference>
<feature type="domain" description="ENPP1-3/EXOG-like endonuclease/phosphodiesterase" evidence="4">
    <location>
        <begin position="57"/>
        <end position="248"/>
    </location>
</feature>
<keyword evidence="6" id="KW-0255">Endonuclease</keyword>
<dbReference type="GO" id="GO:0016787">
    <property type="term" value="F:hydrolase activity"/>
    <property type="evidence" value="ECO:0007669"/>
    <property type="project" value="InterPro"/>
</dbReference>
<protein>
    <submittedName>
        <fullName evidence="6">Endonuclease G</fullName>
    </submittedName>
</protein>